<protein>
    <submittedName>
        <fullName evidence="2">Uncharacterized protein</fullName>
    </submittedName>
</protein>
<feature type="compositionally biased region" description="Basic and acidic residues" evidence="1">
    <location>
        <begin position="31"/>
        <end position="41"/>
    </location>
</feature>
<name>A0A7W4VPG3_9HYPH</name>
<comment type="caution">
    <text evidence="2">The sequence shown here is derived from an EMBL/GenBank/DDBJ whole genome shotgun (WGS) entry which is preliminary data.</text>
</comment>
<organism evidence="2 3">
    <name type="scientific">Microvirga lupini</name>
    <dbReference type="NCBI Taxonomy" id="420324"/>
    <lineage>
        <taxon>Bacteria</taxon>
        <taxon>Pseudomonadati</taxon>
        <taxon>Pseudomonadota</taxon>
        <taxon>Alphaproteobacteria</taxon>
        <taxon>Hyphomicrobiales</taxon>
        <taxon>Methylobacteriaceae</taxon>
        <taxon>Microvirga</taxon>
    </lineage>
</organism>
<evidence type="ECO:0000313" key="2">
    <source>
        <dbReference type="EMBL" id="MBB3020816.1"/>
    </source>
</evidence>
<keyword evidence="3" id="KW-1185">Reference proteome</keyword>
<accession>A0A7W4VPG3</accession>
<reference evidence="2 3" key="1">
    <citation type="submission" date="2020-08" db="EMBL/GenBank/DDBJ databases">
        <title>The Agave Microbiome: Exploring the role of microbial communities in plant adaptations to desert environments.</title>
        <authorList>
            <person name="Partida-Martinez L.P."/>
        </authorList>
    </citation>
    <scope>NUCLEOTIDE SEQUENCE [LARGE SCALE GENOMIC DNA]</scope>
    <source>
        <strain evidence="2 3">AT3.9</strain>
    </source>
</reference>
<dbReference type="AlphaFoldDB" id="A0A7W4VPG3"/>
<proteinExistence type="predicted"/>
<dbReference type="Proteomes" id="UP000532010">
    <property type="component" value="Unassembled WGS sequence"/>
</dbReference>
<sequence>MRFGVLGRFLSQLREGSGPDRQMGMDGIKGGSHDDDARDHG</sequence>
<gene>
    <name evidence="2" type="ORF">FHR70_003904</name>
</gene>
<feature type="region of interest" description="Disordered" evidence="1">
    <location>
        <begin position="14"/>
        <end position="41"/>
    </location>
</feature>
<evidence type="ECO:0000256" key="1">
    <source>
        <dbReference type="SAM" id="MobiDB-lite"/>
    </source>
</evidence>
<dbReference type="EMBL" id="JACHWB010000006">
    <property type="protein sequence ID" value="MBB3020816.1"/>
    <property type="molecule type" value="Genomic_DNA"/>
</dbReference>
<evidence type="ECO:0000313" key="3">
    <source>
        <dbReference type="Proteomes" id="UP000532010"/>
    </source>
</evidence>